<organism evidence="2 3">
    <name type="scientific">Oryza meyeriana var. granulata</name>
    <dbReference type="NCBI Taxonomy" id="110450"/>
    <lineage>
        <taxon>Eukaryota</taxon>
        <taxon>Viridiplantae</taxon>
        <taxon>Streptophyta</taxon>
        <taxon>Embryophyta</taxon>
        <taxon>Tracheophyta</taxon>
        <taxon>Spermatophyta</taxon>
        <taxon>Magnoliopsida</taxon>
        <taxon>Liliopsida</taxon>
        <taxon>Poales</taxon>
        <taxon>Poaceae</taxon>
        <taxon>BOP clade</taxon>
        <taxon>Oryzoideae</taxon>
        <taxon>Oryzeae</taxon>
        <taxon>Oryzinae</taxon>
        <taxon>Oryza</taxon>
        <taxon>Oryza meyeriana</taxon>
    </lineage>
</organism>
<dbReference type="EMBL" id="SPHZ02000007">
    <property type="protein sequence ID" value="KAF0909016.1"/>
    <property type="molecule type" value="Genomic_DNA"/>
</dbReference>
<proteinExistence type="predicted"/>
<dbReference type="Proteomes" id="UP000479710">
    <property type="component" value="Unassembled WGS sequence"/>
</dbReference>
<dbReference type="AlphaFoldDB" id="A0A6G1D9C7"/>
<name>A0A6G1D9C7_9ORYZ</name>
<reference evidence="2 3" key="1">
    <citation type="submission" date="2019-11" db="EMBL/GenBank/DDBJ databases">
        <title>Whole genome sequence of Oryza granulata.</title>
        <authorList>
            <person name="Li W."/>
        </authorList>
    </citation>
    <scope>NUCLEOTIDE SEQUENCE [LARGE SCALE GENOMIC DNA]</scope>
    <source>
        <strain evidence="3">cv. Menghai</strain>
        <tissue evidence="2">Leaf</tissue>
    </source>
</reference>
<protein>
    <submittedName>
        <fullName evidence="2">Uncharacterized protein</fullName>
    </submittedName>
</protein>
<feature type="region of interest" description="Disordered" evidence="1">
    <location>
        <begin position="1"/>
        <end position="32"/>
    </location>
</feature>
<gene>
    <name evidence="2" type="ORF">E2562_030555</name>
</gene>
<evidence type="ECO:0000313" key="2">
    <source>
        <dbReference type="EMBL" id="KAF0909016.1"/>
    </source>
</evidence>
<sequence length="66" mass="6948">MPAADRITKLIEGSTTPPPPSSPSKAAAAADASKKCLVLVTPETRDFMLKSEHHIDVPNSSLVHPS</sequence>
<evidence type="ECO:0000256" key="1">
    <source>
        <dbReference type="SAM" id="MobiDB-lite"/>
    </source>
</evidence>
<keyword evidence="3" id="KW-1185">Reference proteome</keyword>
<evidence type="ECO:0000313" key="3">
    <source>
        <dbReference type="Proteomes" id="UP000479710"/>
    </source>
</evidence>
<comment type="caution">
    <text evidence="2">The sequence shown here is derived from an EMBL/GenBank/DDBJ whole genome shotgun (WGS) entry which is preliminary data.</text>
</comment>
<accession>A0A6G1D9C7</accession>